<feature type="signal peptide" evidence="1">
    <location>
        <begin position="1"/>
        <end position="19"/>
    </location>
</feature>
<keyword evidence="1" id="KW-0732">Signal</keyword>
<dbReference type="HOGENOM" id="CLU_051655_0_0_4"/>
<dbReference type="KEGG" id="tbd:Tbd_1838"/>
<dbReference type="Pfam" id="PF07396">
    <property type="entry name" value="Porin_O_P"/>
    <property type="match status" value="1"/>
</dbReference>
<dbReference type="AlphaFoldDB" id="Q3SHU2"/>
<dbReference type="InterPro" id="IPR010870">
    <property type="entry name" value="Porin_O/P"/>
</dbReference>
<dbReference type="InterPro" id="IPR023614">
    <property type="entry name" value="Porin_dom_sf"/>
</dbReference>
<proteinExistence type="predicted"/>
<feature type="chain" id="PRO_5004228805" description="Porin" evidence="1">
    <location>
        <begin position="20"/>
        <end position="430"/>
    </location>
</feature>
<dbReference type="SUPFAM" id="SSF56935">
    <property type="entry name" value="Porins"/>
    <property type="match status" value="1"/>
</dbReference>
<accession>Q3SHU2</accession>
<organism evidence="2 3">
    <name type="scientific">Thiobacillus denitrificans (strain ATCC 25259 / T1)</name>
    <dbReference type="NCBI Taxonomy" id="292415"/>
    <lineage>
        <taxon>Bacteria</taxon>
        <taxon>Pseudomonadati</taxon>
        <taxon>Pseudomonadota</taxon>
        <taxon>Betaproteobacteria</taxon>
        <taxon>Nitrosomonadales</taxon>
        <taxon>Thiobacillaceae</taxon>
        <taxon>Thiobacillus</taxon>
    </lineage>
</organism>
<dbReference type="eggNOG" id="COG3746">
    <property type="taxonomic scope" value="Bacteria"/>
</dbReference>
<sequence length="430" mass="47752">MKTKIIVLLATCLPLSTQAANWLQVQGNEAPGSPRFKPFGFFQPTYTAIDADPIDGLLGAAAPFNGQLTLPNRVGPALDDKDELQFFRARLGLRGNIVPSRINYFLLAEAGKNAITSQRDLMMTDASVTFNYIPGARVRAGLFKLPTSEEALVAVHQAYHYVYFSNAATNLLVENQVKSTGAVNATGASNGATVSAGSGFRDWGVQVYDWFNRGAWEFSYALMVSNGNEIEEFSDNDGNKDVTGRLQASYVFGKSKGPKREDASVWLWHQTGEREFGGEDFDRIREGVGARYQKGPWRATAEYLRGDGMIVGGPNPPFPAQPVQIGTNEKADGWYLEGGWRFHKSWEVDLRHDVFNRMTETAALERQFTTTTLGVNWFFYKNTRLTLNYEWRDLEVPNPSAIPAGAQRTNAQAIADNLGDRASVQLTWFF</sequence>
<dbReference type="OrthoDB" id="5291529at2"/>
<name>Q3SHU2_THIDA</name>
<evidence type="ECO:0008006" key="4">
    <source>
        <dbReference type="Google" id="ProtNLM"/>
    </source>
</evidence>
<keyword evidence="3" id="KW-1185">Reference proteome</keyword>
<dbReference type="Proteomes" id="UP000008291">
    <property type="component" value="Chromosome"/>
</dbReference>
<reference evidence="2 3" key="1">
    <citation type="journal article" date="2006" name="J. Bacteriol.">
        <title>The genome sequence of the obligately chemolithoautotrophic, facultatively anaerobic bacterium Thiobacillus denitrificans.</title>
        <authorList>
            <person name="Beller H.R."/>
            <person name="Chain P.S."/>
            <person name="Letain T.E."/>
            <person name="Chakicherla A."/>
            <person name="Larimer F.W."/>
            <person name="Richardson P.M."/>
            <person name="Coleman M.A."/>
            <person name="Wood A.P."/>
            <person name="Kelly D.P."/>
        </authorList>
    </citation>
    <scope>NUCLEOTIDE SEQUENCE [LARGE SCALE GENOMIC DNA]</scope>
    <source>
        <strain evidence="2 3">ATCC 25259</strain>
    </source>
</reference>
<evidence type="ECO:0000256" key="1">
    <source>
        <dbReference type="SAM" id="SignalP"/>
    </source>
</evidence>
<dbReference type="EMBL" id="CP000116">
    <property type="protein sequence ID" value="AAZ97791.1"/>
    <property type="molecule type" value="Genomic_DNA"/>
</dbReference>
<gene>
    <name evidence="2" type="ordered locus">Tbd_1838</name>
</gene>
<dbReference type="Gene3D" id="2.40.160.10">
    <property type="entry name" value="Porin"/>
    <property type="match status" value="1"/>
</dbReference>
<dbReference type="RefSeq" id="WP_011312350.1">
    <property type="nucleotide sequence ID" value="NC_007404.1"/>
</dbReference>
<evidence type="ECO:0000313" key="2">
    <source>
        <dbReference type="EMBL" id="AAZ97791.1"/>
    </source>
</evidence>
<evidence type="ECO:0000313" key="3">
    <source>
        <dbReference type="Proteomes" id="UP000008291"/>
    </source>
</evidence>
<protein>
    <recommendedName>
        <fullName evidence="4">Porin</fullName>
    </recommendedName>
</protein>